<protein>
    <submittedName>
        <fullName evidence="2">Uncharacterized protein</fullName>
    </submittedName>
</protein>
<dbReference type="EMBL" id="JAMKFB020000010">
    <property type="protein sequence ID" value="KAL0181917.1"/>
    <property type="molecule type" value="Genomic_DNA"/>
</dbReference>
<feature type="region of interest" description="Disordered" evidence="1">
    <location>
        <begin position="1"/>
        <end position="24"/>
    </location>
</feature>
<evidence type="ECO:0000313" key="2">
    <source>
        <dbReference type="EMBL" id="KAL0181917.1"/>
    </source>
</evidence>
<feature type="non-terminal residue" evidence="2">
    <location>
        <position position="1"/>
    </location>
</feature>
<evidence type="ECO:0000256" key="1">
    <source>
        <dbReference type="SAM" id="MobiDB-lite"/>
    </source>
</evidence>
<feature type="non-terminal residue" evidence="2">
    <location>
        <position position="61"/>
    </location>
</feature>
<accession>A0ABD0Q7H6</accession>
<proteinExistence type="predicted"/>
<reference evidence="2 3" key="1">
    <citation type="submission" date="2024-05" db="EMBL/GenBank/DDBJ databases">
        <title>Genome sequencing and assembly of Indian major carp, Cirrhinus mrigala (Hamilton, 1822).</title>
        <authorList>
            <person name="Mohindra V."/>
            <person name="Chowdhury L.M."/>
            <person name="Lal K."/>
            <person name="Jena J.K."/>
        </authorList>
    </citation>
    <scope>NUCLEOTIDE SEQUENCE [LARGE SCALE GENOMIC DNA]</scope>
    <source>
        <strain evidence="2">CM1030</strain>
        <tissue evidence="2">Blood</tissue>
    </source>
</reference>
<dbReference type="AlphaFoldDB" id="A0ABD0Q7H6"/>
<gene>
    <name evidence="2" type="ORF">M9458_021292</name>
</gene>
<comment type="caution">
    <text evidence="2">The sequence shown here is derived from an EMBL/GenBank/DDBJ whole genome shotgun (WGS) entry which is preliminary data.</text>
</comment>
<dbReference type="Proteomes" id="UP001529510">
    <property type="component" value="Unassembled WGS sequence"/>
</dbReference>
<evidence type="ECO:0000313" key="3">
    <source>
        <dbReference type="Proteomes" id="UP001529510"/>
    </source>
</evidence>
<keyword evidence="3" id="KW-1185">Reference proteome</keyword>
<feature type="compositionally biased region" description="Polar residues" evidence="1">
    <location>
        <begin position="7"/>
        <end position="19"/>
    </location>
</feature>
<organism evidence="2 3">
    <name type="scientific">Cirrhinus mrigala</name>
    <name type="common">Mrigala</name>
    <dbReference type="NCBI Taxonomy" id="683832"/>
    <lineage>
        <taxon>Eukaryota</taxon>
        <taxon>Metazoa</taxon>
        <taxon>Chordata</taxon>
        <taxon>Craniata</taxon>
        <taxon>Vertebrata</taxon>
        <taxon>Euteleostomi</taxon>
        <taxon>Actinopterygii</taxon>
        <taxon>Neopterygii</taxon>
        <taxon>Teleostei</taxon>
        <taxon>Ostariophysi</taxon>
        <taxon>Cypriniformes</taxon>
        <taxon>Cyprinidae</taxon>
        <taxon>Labeoninae</taxon>
        <taxon>Labeonini</taxon>
        <taxon>Cirrhinus</taxon>
    </lineage>
</organism>
<sequence length="61" mass="6565">SRVGGCDSTQLKSAPSGSQEPRMPWVTASAGQEQGLMGAALLCAERRMPLFLHEHSVNLRN</sequence>
<name>A0ABD0Q7H6_CIRMR</name>